<evidence type="ECO:0000256" key="1">
    <source>
        <dbReference type="ARBA" id="ARBA00022750"/>
    </source>
</evidence>
<evidence type="ECO:0000313" key="7">
    <source>
        <dbReference type="EMBL" id="RVW71026.1"/>
    </source>
</evidence>
<evidence type="ECO:0000313" key="8">
    <source>
        <dbReference type="Proteomes" id="UP000288805"/>
    </source>
</evidence>
<dbReference type="Pfam" id="PF14244">
    <property type="entry name" value="Retrotran_gag_3"/>
    <property type="match status" value="1"/>
</dbReference>
<evidence type="ECO:0000259" key="6">
    <source>
        <dbReference type="Pfam" id="PF25597"/>
    </source>
</evidence>
<protein>
    <submittedName>
        <fullName evidence="7">Retrovirus-related Pol polyprotein from transposon TNT 1-94</fullName>
    </submittedName>
</protein>
<sequence>MADIDPHSGEHSGESSILPSVLSELTARMTEALSKAPTSIPATDSAIAPIGIKLDGTNYALWSQVVEMYVAGKDKLGYINDDLPQPLTTDPSFRRWRTENATVKGWLIGSMDPSLIGNFIRFPTAKQVWDAIATTYFDGSDATQVYELRRRVARLRQGSGSLEKYYNDLQGLWREIDFRRPNPMQCPADIQHFNNMLQEDRVYTFLDGLDDKLDNIRSDVLQLKPFPTVEQAYAHVRREAVRQAVMTANNGEEAAGAVMASRSLKQGLSTAVNSLSLNGKFSKSNGPSNDMKCSHCGNSKHTRDTCFKLHGYPDWWHELQAKRQRDGNGKDGGASKNAANGTGKAAIASAESQLSLIPTTTVDLDTGMSFLGTNITESYDGWILDSGATDHMTYDASDFSERSSPRRTSIANANGDISLVKWAGTVMISPALSLTNTLFDILTKEIIGRGTKKGGSTIWKILASVKLTIREALVIEIRRTFCYGIVAVHLINRMPSRVLKFKTPLQALSTVISLPTALMLSPRGYRCYDPSNHRIYVTMDVTFLESETFYSSTTSTSTLQGAPQNKELNWLRFDWELVVSISNTELDVEPVVSVSNTKPDVDTEPSVLPLVIEEQQPQQSIVPPPPTVSKDPSPENIPEVSSLNTLSTPVLTNDAHMGYELPYRHNRGKPPDRYSPNIEDRRLKYPIANYVSTKTLPEPLKTFADAFSSCQVPTSVEEAMKDPRWVQAMKEEMEALLKNKTWILVNLPKGQKTVGCKWVFSIKYKVDGTIERYKARLVAKGFTQTYRVDYQETFSPVAKLNTVRVLLSLAANLDWPLHQFDVKNAFLHGDLEEDIYMDIPSGYVANTEGNIVCKLQRTLYGLKQSPRAWRRFRGDSETSRAVGIEFEMKNLGGLKYFLGIEVARSKRETPIIPNHKLGEYPNQVPIDKGSPLLERDLCSPKNDHLRVEGYTDTDWAGNIMDRKSTSGYFTFVGGNLVTWRSKKQKVVDLSSAEAEFRGMAKGLCELLWLRRLLMEIGFAPDSEMKLFCDNKAAIDISHNPIQHDRTKHVEVDRHFIKQNLDAKIIQFPFVKSQDQLADILTKAVSSKIFHHSLDKLGLIDIYVPT</sequence>
<dbReference type="InterPro" id="IPR057670">
    <property type="entry name" value="SH3_retrovirus"/>
</dbReference>
<accession>A0A438GFP6</accession>
<dbReference type="InterPro" id="IPR013103">
    <property type="entry name" value="RVT_2"/>
</dbReference>
<keyword evidence="1" id="KW-0064">Aspartyl protease</keyword>
<dbReference type="SUPFAM" id="SSF56672">
    <property type="entry name" value="DNA/RNA polymerases"/>
    <property type="match status" value="1"/>
</dbReference>
<keyword evidence="1" id="KW-0378">Hydrolase</keyword>
<evidence type="ECO:0000259" key="5">
    <source>
        <dbReference type="Pfam" id="PF22936"/>
    </source>
</evidence>
<evidence type="ECO:0000256" key="2">
    <source>
        <dbReference type="SAM" id="MobiDB-lite"/>
    </source>
</evidence>
<dbReference type="CDD" id="cd09272">
    <property type="entry name" value="RNase_HI_RT_Ty1"/>
    <property type="match status" value="1"/>
</dbReference>
<dbReference type="Proteomes" id="UP000288805">
    <property type="component" value="Unassembled WGS sequence"/>
</dbReference>
<feature type="domain" description="Retrovirus-related Pol polyprotein from transposon TNT 1-94-like beta-barrel" evidence="5">
    <location>
        <begin position="382"/>
        <end position="430"/>
    </location>
</feature>
<dbReference type="Pfam" id="PF07727">
    <property type="entry name" value="RVT_2"/>
    <property type="match status" value="1"/>
</dbReference>
<dbReference type="PANTHER" id="PTHR11439">
    <property type="entry name" value="GAG-POL-RELATED RETROTRANSPOSON"/>
    <property type="match status" value="1"/>
</dbReference>
<keyword evidence="1" id="KW-0645">Protease</keyword>
<dbReference type="Pfam" id="PF25597">
    <property type="entry name" value="SH3_retrovirus"/>
    <property type="match status" value="1"/>
</dbReference>
<dbReference type="InterPro" id="IPR043502">
    <property type="entry name" value="DNA/RNA_pol_sf"/>
</dbReference>
<dbReference type="AlphaFoldDB" id="A0A438GFP6"/>
<feature type="region of interest" description="Disordered" evidence="2">
    <location>
        <begin position="615"/>
        <end position="641"/>
    </location>
</feature>
<organism evidence="7 8">
    <name type="scientific">Vitis vinifera</name>
    <name type="common">Grape</name>
    <dbReference type="NCBI Taxonomy" id="29760"/>
    <lineage>
        <taxon>Eukaryota</taxon>
        <taxon>Viridiplantae</taxon>
        <taxon>Streptophyta</taxon>
        <taxon>Embryophyta</taxon>
        <taxon>Tracheophyta</taxon>
        <taxon>Spermatophyta</taxon>
        <taxon>Magnoliopsida</taxon>
        <taxon>eudicotyledons</taxon>
        <taxon>Gunneridae</taxon>
        <taxon>Pentapetalae</taxon>
        <taxon>rosids</taxon>
        <taxon>Vitales</taxon>
        <taxon>Vitaceae</taxon>
        <taxon>Viteae</taxon>
        <taxon>Vitis</taxon>
    </lineage>
</organism>
<evidence type="ECO:0000259" key="3">
    <source>
        <dbReference type="Pfam" id="PF07727"/>
    </source>
</evidence>
<dbReference type="PANTHER" id="PTHR11439:SF467">
    <property type="entry name" value="INTEGRASE CATALYTIC DOMAIN-CONTAINING PROTEIN"/>
    <property type="match status" value="1"/>
</dbReference>
<feature type="domain" description="Retrotransposon Copia-like N-terminal" evidence="4">
    <location>
        <begin position="52"/>
        <end position="86"/>
    </location>
</feature>
<reference evidence="7 8" key="1">
    <citation type="journal article" date="2018" name="PLoS Genet.">
        <title>Population sequencing reveals clonal diversity and ancestral inbreeding in the grapevine cultivar Chardonnay.</title>
        <authorList>
            <person name="Roach M.J."/>
            <person name="Johnson D.L."/>
            <person name="Bohlmann J."/>
            <person name="van Vuuren H.J."/>
            <person name="Jones S.J."/>
            <person name="Pretorius I.S."/>
            <person name="Schmidt S.A."/>
            <person name="Borneman A.R."/>
        </authorList>
    </citation>
    <scope>NUCLEOTIDE SEQUENCE [LARGE SCALE GENOMIC DNA]</scope>
    <source>
        <strain evidence="8">cv. Chardonnay</strain>
        <tissue evidence="7">Leaf</tissue>
    </source>
</reference>
<name>A0A438GFP6_VITVI</name>
<comment type="caution">
    <text evidence="7">The sequence shown here is derived from an EMBL/GenBank/DDBJ whole genome shotgun (WGS) entry which is preliminary data.</text>
</comment>
<feature type="domain" description="Retroviral polymerase SH3-like" evidence="6">
    <location>
        <begin position="523"/>
        <end position="554"/>
    </location>
</feature>
<dbReference type="Pfam" id="PF22936">
    <property type="entry name" value="Pol_BBD"/>
    <property type="match status" value="1"/>
</dbReference>
<dbReference type="InterPro" id="IPR054722">
    <property type="entry name" value="PolX-like_BBD"/>
</dbReference>
<dbReference type="GO" id="GO:0004190">
    <property type="term" value="F:aspartic-type endopeptidase activity"/>
    <property type="evidence" value="ECO:0007669"/>
    <property type="project" value="UniProtKB-KW"/>
</dbReference>
<dbReference type="InterPro" id="IPR029472">
    <property type="entry name" value="Copia-like_N"/>
</dbReference>
<gene>
    <name evidence="7" type="primary">POLX_3712</name>
    <name evidence="7" type="ORF">CK203_057832</name>
</gene>
<proteinExistence type="predicted"/>
<dbReference type="EMBL" id="QGNW01000448">
    <property type="protein sequence ID" value="RVW71026.1"/>
    <property type="molecule type" value="Genomic_DNA"/>
</dbReference>
<feature type="domain" description="Reverse transcriptase Ty1/copia-type" evidence="3">
    <location>
        <begin position="739"/>
        <end position="870"/>
    </location>
</feature>
<evidence type="ECO:0000259" key="4">
    <source>
        <dbReference type="Pfam" id="PF14244"/>
    </source>
</evidence>